<accession>A0A7J7KP91</accession>
<evidence type="ECO:0000256" key="1">
    <source>
        <dbReference type="SAM" id="MobiDB-lite"/>
    </source>
</evidence>
<feature type="compositionally biased region" description="Basic and acidic residues" evidence="1">
    <location>
        <begin position="54"/>
        <end position="63"/>
    </location>
</feature>
<comment type="caution">
    <text evidence="2">The sequence shown here is derived from an EMBL/GenBank/DDBJ whole genome shotgun (WGS) entry which is preliminary data.</text>
</comment>
<dbReference type="EMBL" id="VXIV02000191">
    <property type="protein sequence ID" value="KAF6039972.1"/>
    <property type="molecule type" value="Genomic_DNA"/>
</dbReference>
<feature type="region of interest" description="Disordered" evidence="1">
    <location>
        <begin position="1"/>
        <end position="102"/>
    </location>
</feature>
<proteinExistence type="predicted"/>
<protein>
    <submittedName>
        <fullName evidence="2">Uncharacterized protein</fullName>
    </submittedName>
</protein>
<organism evidence="2 3">
    <name type="scientific">Bugula neritina</name>
    <name type="common">Brown bryozoan</name>
    <name type="synonym">Sertularia neritina</name>
    <dbReference type="NCBI Taxonomy" id="10212"/>
    <lineage>
        <taxon>Eukaryota</taxon>
        <taxon>Metazoa</taxon>
        <taxon>Spiralia</taxon>
        <taxon>Lophotrochozoa</taxon>
        <taxon>Bryozoa</taxon>
        <taxon>Gymnolaemata</taxon>
        <taxon>Cheilostomatida</taxon>
        <taxon>Flustrina</taxon>
        <taxon>Buguloidea</taxon>
        <taxon>Bugulidae</taxon>
        <taxon>Bugula</taxon>
    </lineage>
</organism>
<evidence type="ECO:0000313" key="3">
    <source>
        <dbReference type="Proteomes" id="UP000593567"/>
    </source>
</evidence>
<keyword evidence="3" id="KW-1185">Reference proteome</keyword>
<reference evidence="2" key="1">
    <citation type="submission" date="2020-06" db="EMBL/GenBank/DDBJ databases">
        <title>Draft genome of Bugula neritina, a colonial animal packing powerful symbionts and potential medicines.</title>
        <authorList>
            <person name="Rayko M."/>
        </authorList>
    </citation>
    <scope>NUCLEOTIDE SEQUENCE [LARGE SCALE GENOMIC DNA]</scope>
    <source>
        <strain evidence="2">Kwan_BN1</strain>
    </source>
</reference>
<feature type="compositionally biased region" description="Basic and acidic residues" evidence="1">
    <location>
        <begin position="24"/>
        <end position="33"/>
    </location>
</feature>
<evidence type="ECO:0000313" key="2">
    <source>
        <dbReference type="EMBL" id="KAF6039972.1"/>
    </source>
</evidence>
<name>A0A7J7KP91_BUGNE</name>
<dbReference type="Proteomes" id="UP000593567">
    <property type="component" value="Unassembled WGS sequence"/>
</dbReference>
<gene>
    <name evidence="2" type="ORF">EB796_001719</name>
</gene>
<sequence>MLLAPSTSVEENSSITFEEGQISEDERQYADLSDREEDSSTGGGDPYDEPPTESGDRASKVYEEVSVPSNKPAALPNRQLSEPGQADASDLPTAVDEKSGSG</sequence>
<feature type="compositionally biased region" description="Polar residues" evidence="1">
    <location>
        <begin position="1"/>
        <end position="16"/>
    </location>
</feature>
<dbReference type="AlphaFoldDB" id="A0A7J7KP91"/>